<keyword evidence="6" id="KW-1185">Reference proteome</keyword>
<organism evidence="5 6">
    <name type="scientific">Paenibacillus motobuensis</name>
    <dbReference type="NCBI Taxonomy" id="295324"/>
    <lineage>
        <taxon>Bacteria</taxon>
        <taxon>Bacillati</taxon>
        <taxon>Bacillota</taxon>
        <taxon>Bacilli</taxon>
        <taxon>Bacillales</taxon>
        <taxon>Paenibacillaceae</taxon>
        <taxon>Paenibacillus</taxon>
    </lineage>
</organism>
<reference evidence="6" key="1">
    <citation type="journal article" date="2019" name="Int. J. Syst. Evol. Microbiol.">
        <title>The Global Catalogue of Microorganisms (GCM) 10K type strain sequencing project: providing services to taxonomists for standard genome sequencing and annotation.</title>
        <authorList>
            <consortium name="The Broad Institute Genomics Platform"/>
            <consortium name="The Broad Institute Genome Sequencing Center for Infectious Disease"/>
            <person name="Wu L."/>
            <person name="Ma J."/>
        </authorList>
    </citation>
    <scope>NUCLEOTIDE SEQUENCE [LARGE SCALE GENOMIC DNA]</scope>
    <source>
        <strain evidence="6">JCM 12774</strain>
    </source>
</reference>
<dbReference type="SUPFAM" id="SSF46689">
    <property type="entry name" value="Homeodomain-like"/>
    <property type="match status" value="2"/>
</dbReference>
<dbReference type="Proteomes" id="UP001500340">
    <property type="component" value="Unassembled WGS sequence"/>
</dbReference>
<dbReference type="InterPro" id="IPR009057">
    <property type="entry name" value="Homeodomain-like_sf"/>
</dbReference>
<dbReference type="PANTHER" id="PTHR43280:SF34">
    <property type="entry name" value="ARAC-FAMILY TRANSCRIPTIONAL REGULATOR"/>
    <property type="match status" value="1"/>
</dbReference>
<accession>A0ABP3HU63</accession>
<evidence type="ECO:0000259" key="4">
    <source>
        <dbReference type="PROSITE" id="PS01124"/>
    </source>
</evidence>
<dbReference type="Pfam" id="PF12833">
    <property type="entry name" value="HTH_18"/>
    <property type="match status" value="1"/>
</dbReference>
<proteinExistence type="predicted"/>
<dbReference type="Gene3D" id="1.10.10.60">
    <property type="entry name" value="Homeodomain-like"/>
    <property type="match status" value="2"/>
</dbReference>
<evidence type="ECO:0000313" key="5">
    <source>
        <dbReference type="EMBL" id="GAA0380634.1"/>
    </source>
</evidence>
<dbReference type="RefSeq" id="WP_343858180.1">
    <property type="nucleotide sequence ID" value="NZ_BAAACX010000006.1"/>
</dbReference>
<dbReference type="SMART" id="SM00342">
    <property type="entry name" value="HTH_ARAC"/>
    <property type="match status" value="1"/>
</dbReference>
<dbReference type="EMBL" id="BAAACX010000006">
    <property type="protein sequence ID" value="GAA0380634.1"/>
    <property type="molecule type" value="Genomic_DNA"/>
</dbReference>
<keyword evidence="3" id="KW-0804">Transcription</keyword>
<feature type="domain" description="HTH araC/xylS-type" evidence="4">
    <location>
        <begin position="312"/>
        <end position="410"/>
    </location>
</feature>
<name>A0ABP3HU63_9BACL</name>
<evidence type="ECO:0000256" key="2">
    <source>
        <dbReference type="ARBA" id="ARBA00023125"/>
    </source>
</evidence>
<protein>
    <submittedName>
        <fullName evidence="5">AraC family transcriptional regulator</fullName>
    </submittedName>
</protein>
<gene>
    <name evidence="5" type="ORF">GCM10008933_09730</name>
</gene>
<dbReference type="InterPro" id="IPR018060">
    <property type="entry name" value="HTH_AraC"/>
</dbReference>
<evidence type="ECO:0000256" key="1">
    <source>
        <dbReference type="ARBA" id="ARBA00023015"/>
    </source>
</evidence>
<comment type="caution">
    <text evidence="5">The sequence shown here is derived from an EMBL/GenBank/DDBJ whole genome shotgun (WGS) entry which is preliminary data.</text>
</comment>
<keyword evidence="2" id="KW-0238">DNA-binding</keyword>
<dbReference type="PROSITE" id="PS01124">
    <property type="entry name" value="HTH_ARAC_FAMILY_2"/>
    <property type="match status" value="1"/>
</dbReference>
<evidence type="ECO:0000313" key="6">
    <source>
        <dbReference type="Proteomes" id="UP001500340"/>
    </source>
</evidence>
<evidence type="ECO:0000256" key="3">
    <source>
        <dbReference type="ARBA" id="ARBA00023163"/>
    </source>
</evidence>
<dbReference type="PANTHER" id="PTHR43280">
    <property type="entry name" value="ARAC-FAMILY TRANSCRIPTIONAL REGULATOR"/>
    <property type="match status" value="1"/>
</dbReference>
<sequence>MEQTIIDNEFWLGKLIHDNLQLPVRLLRTDHSVEAVFDSGRGGAEHPLDPNSETVFAGIFSDHSPFDVPCYSTWNGFDQYVWLRFGEMSGRTGAIVIGPAVSSTVTDEILEGFLYDYGLSGVHLESLREYYKQLPVRYQKSMLHAGTLLYYLIFRRPLDITEVIDRSVPFLKPHELNDELERNLMDRRLGMNFHDQLKAGKLLLQWVKEGRKEKLFRYRDLFSIENSGTLSRKSRLRHEKNMAICLVTHSMQAAIDGGLYPEVAFNCCDLWIQHIEDLNDTEEVSQAMQEMLFDFADRVSRQRINISSKPIAICQDYIFNRIYEPINLTDLAEAASMHPASLSRLFKQETGITVSDYIQRQKIEEAKKLLAFSDASPLHTASLLNFHDQSHFTKVFKKYTGLTPKQFKNHAV</sequence>
<keyword evidence="1" id="KW-0805">Transcription regulation</keyword>